<dbReference type="PANTHER" id="PTHR10288">
    <property type="entry name" value="KH DOMAIN CONTAINING RNA BINDING PROTEIN"/>
    <property type="match status" value="1"/>
</dbReference>
<dbReference type="GO" id="GO:0051028">
    <property type="term" value="P:mRNA transport"/>
    <property type="evidence" value="ECO:0007669"/>
    <property type="project" value="UniProtKB-KW"/>
</dbReference>
<evidence type="ECO:0000259" key="8">
    <source>
        <dbReference type="PROSITE" id="PS50102"/>
    </source>
</evidence>
<evidence type="ECO:0000256" key="6">
    <source>
        <dbReference type="PROSITE-ProRule" id="PRU00176"/>
    </source>
</evidence>
<keyword evidence="4" id="KW-0509">mRNA transport</keyword>
<keyword evidence="3" id="KW-0677">Repeat</keyword>
<keyword evidence="5" id="KW-0810">Translation regulation</keyword>
<protein>
    <submittedName>
        <fullName evidence="9">Insulin-like growth factor-II mRNA binding protein 1</fullName>
    </submittedName>
</protein>
<evidence type="ECO:0000256" key="5">
    <source>
        <dbReference type="ARBA" id="ARBA00022845"/>
    </source>
</evidence>
<dbReference type="Gene3D" id="3.30.1370.10">
    <property type="entry name" value="K Homology domain, type 1"/>
    <property type="match status" value="2"/>
</dbReference>
<dbReference type="SMART" id="SM00360">
    <property type="entry name" value="RRM"/>
    <property type="match status" value="1"/>
</dbReference>
<dbReference type="GO" id="GO:0006417">
    <property type="term" value="P:regulation of translation"/>
    <property type="evidence" value="ECO:0007669"/>
    <property type="project" value="UniProtKB-KW"/>
</dbReference>
<dbReference type="SUPFAM" id="SSF54928">
    <property type="entry name" value="RNA-binding domain, RBD"/>
    <property type="match status" value="1"/>
</dbReference>
<dbReference type="SMR" id="A0A0U2Q4C8"/>
<dbReference type="InterPro" id="IPR004087">
    <property type="entry name" value="KH_dom"/>
</dbReference>
<feature type="region of interest" description="Disordered" evidence="7">
    <location>
        <begin position="582"/>
        <end position="610"/>
    </location>
</feature>
<dbReference type="CDD" id="cd22401">
    <property type="entry name" value="KH-I_IGF2BP_rpt2"/>
    <property type="match status" value="1"/>
</dbReference>
<dbReference type="AlphaFoldDB" id="A0A0U2Q4C8"/>
<dbReference type="InterPro" id="IPR035979">
    <property type="entry name" value="RBD_domain_sf"/>
</dbReference>
<feature type="domain" description="RRM" evidence="8">
    <location>
        <begin position="61"/>
        <end position="133"/>
    </location>
</feature>
<keyword evidence="6" id="KW-0694">RNA-binding</keyword>
<dbReference type="PROSITE" id="PS50102">
    <property type="entry name" value="RRM"/>
    <property type="match status" value="1"/>
</dbReference>
<dbReference type="GO" id="GO:0003723">
    <property type="term" value="F:RNA binding"/>
    <property type="evidence" value="ECO:0007669"/>
    <property type="project" value="UniProtKB-UniRule"/>
</dbReference>
<sequence>MLFDEHGILAGPILVKRSFAFVDCPNQITIDKAITCLNGVHFSGSDKMQVEPAVGRRRRTNKIQIRNFPNHIAVEEIQELVNTFGPVQKCELVGAEGLVYVTFDSPDTAQQAVTRLNGIEFQGSSIKVDFANNRTRKPRLPMMQQQQGGGNGPQNTNNRHVELPLRMLVGSEFVGAIIGRSGQTIHNITSQSRARVDIHRSEHSLSPETVITIKGSPESCSNACVEIMKIVQSEALSLVKGKNPQEQLGQDRDCPLKMLCPNNLCGRIIGKNGSVIKSFMEQSGTHVVVSSANDANFFTDRIVTITGPLDNCKKAEALISEKMRKCAELDQQNYQNMGMYGGGGMGPGGPMGPNFYQQNRGPYPGPPAPYMNRQNFQVSTVNRQNFQGGPPGPMYGGGPGIYGAAPPQPPQQQLEIIYLYIPESTVGAVIGSKGANIKNIMRLSGARIKILDQSNQNNGEGERRPHRSGEEYRKVIITGSPEAQWKAQFYIVEKIKTETGFPVMEDVHPKSEIMVPKSMIGRIIGKGGQHVKEMQRVSGAMVKTPDTKAFPDTEEVPVTIVGHFYASQSAQRRIRALMMQALQGPPGPEGRFQGGPERPQPQIRRAQNGN</sequence>
<name>A0A0U2Q4C8_SINCO</name>
<dbReference type="SMART" id="SM00322">
    <property type="entry name" value="KH"/>
    <property type="match status" value="4"/>
</dbReference>
<dbReference type="InterPro" id="IPR036612">
    <property type="entry name" value="KH_dom_type_1_sf"/>
</dbReference>
<evidence type="ECO:0000256" key="4">
    <source>
        <dbReference type="ARBA" id="ARBA00022816"/>
    </source>
</evidence>
<dbReference type="EMBL" id="KP245740">
    <property type="protein sequence ID" value="ALL28113.1"/>
    <property type="molecule type" value="mRNA"/>
</dbReference>
<dbReference type="Pfam" id="PF00076">
    <property type="entry name" value="RRM_1"/>
    <property type="match status" value="1"/>
</dbReference>
<dbReference type="CDD" id="cd22400">
    <property type="entry name" value="KH-I_IGF2BP_rpt1"/>
    <property type="match status" value="1"/>
</dbReference>
<dbReference type="Gene3D" id="3.30.70.330">
    <property type="match status" value="1"/>
</dbReference>
<dbReference type="SUPFAM" id="SSF54791">
    <property type="entry name" value="Eukaryotic type KH-domain (KH-domain type I)"/>
    <property type="match status" value="4"/>
</dbReference>
<accession>A0A0U2Q4C8</accession>
<dbReference type="CDD" id="cd22402">
    <property type="entry name" value="KH-I_IGF2BP_rpt3"/>
    <property type="match status" value="1"/>
</dbReference>
<proteinExistence type="evidence at transcript level"/>
<evidence type="ECO:0000256" key="7">
    <source>
        <dbReference type="SAM" id="MobiDB-lite"/>
    </source>
</evidence>
<dbReference type="InterPro" id="IPR000504">
    <property type="entry name" value="RRM_dom"/>
</dbReference>
<dbReference type="InterPro" id="IPR004088">
    <property type="entry name" value="KH_dom_type_1"/>
</dbReference>
<comment type="similarity">
    <text evidence="1">Belongs to the RRM IMP/VICKZ family.</text>
</comment>
<evidence type="ECO:0000313" key="9">
    <source>
        <dbReference type="EMBL" id="ALL28113.1"/>
    </source>
</evidence>
<reference evidence="9" key="1">
    <citation type="submission" date="2014-12" db="EMBL/GenBank/DDBJ databases">
        <title>Molecular characterization of IGF2BP1 and association analysis with growth traits in the razor clam Sinonovacula constricta.</title>
        <authorList>
            <person name="Xie S."/>
            <person name="Niu D."/>
            <person name="Li J."/>
        </authorList>
    </citation>
    <scope>NUCLEOTIDE SEQUENCE</scope>
</reference>
<keyword evidence="2" id="KW-0813">Transport</keyword>
<dbReference type="CDD" id="cd22403">
    <property type="entry name" value="KH-I_IGF2BP_rpt4"/>
    <property type="match status" value="1"/>
</dbReference>
<dbReference type="Gene3D" id="3.30.310.210">
    <property type="match status" value="1"/>
</dbReference>
<dbReference type="InterPro" id="IPR012677">
    <property type="entry name" value="Nucleotide-bd_a/b_plait_sf"/>
</dbReference>
<dbReference type="Pfam" id="PF00013">
    <property type="entry name" value="KH_1"/>
    <property type="match status" value="4"/>
</dbReference>
<evidence type="ECO:0000256" key="1">
    <source>
        <dbReference type="ARBA" id="ARBA00009094"/>
    </source>
</evidence>
<evidence type="ECO:0000256" key="2">
    <source>
        <dbReference type="ARBA" id="ARBA00022448"/>
    </source>
</evidence>
<dbReference type="PROSITE" id="PS50084">
    <property type="entry name" value="KH_TYPE_1"/>
    <property type="match status" value="4"/>
</dbReference>
<organism evidence="9">
    <name type="scientific">Sinonovacula constricta</name>
    <name type="common">Razor clam</name>
    <dbReference type="NCBI Taxonomy" id="98310"/>
    <lineage>
        <taxon>Eukaryota</taxon>
        <taxon>Metazoa</taxon>
        <taxon>Spiralia</taxon>
        <taxon>Lophotrochozoa</taxon>
        <taxon>Mollusca</taxon>
        <taxon>Bivalvia</taxon>
        <taxon>Autobranchia</taxon>
        <taxon>Heteroconchia</taxon>
        <taxon>Euheterodonta</taxon>
        <taxon>Imparidentia</taxon>
        <taxon>Neoheterodontei</taxon>
        <taxon>Cardiida</taxon>
        <taxon>Tellinoidea</taxon>
        <taxon>Solecurtidae</taxon>
        <taxon>Sinonovacula</taxon>
    </lineage>
</organism>
<evidence type="ECO:0000256" key="3">
    <source>
        <dbReference type="ARBA" id="ARBA00022737"/>
    </source>
</evidence>
<gene>
    <name evidence="9" type="primary">IGF2BP1</name>
</gene>